<accession>A0ABW0JHE4</accession>
<organism evidence="2 3">
    <name type="scientific">Rhodanobacter umsongensis</name>
    <dbReference type="NCBI Taxonomy" id="633153"/>
    <lineage>
        <taxon>Bacteria</taxon>
        <taxon>Pseudomonadati</taxon>
        <taxon>Pseudomonadota</taxon>
        <taxon>Gammaproteobacteria</taxon>
        <taxon>Lysobacterales</taxon>
        <taxon>Rhodanobacteraceae</taxon>
        <taxon>Rhodanobacter</taxon>
    </lineage>
</organism>
<keyword evidence="1" id="KW-0472">Membrane</keyword>
<proteinExistence type="predicted"/>
<name>A0ABW0JHE4_9GAMM</name>
<gene>
    <name evidence="2" type="ORF">ACFPME_02265</name>
</gene>
<keyword evidence="1" id="KW-1133">Transmembrane helix</keyword>
<reference evidence="3" key="1">
    <citation type="journal article" date="2019" name="Int. J. Syst. Evol. Microbiol.">
        <title>The Global Catalogue of Microorganisms (GCM) 10K type strain sequencing project: providing services to taxonomists for standard genome sequencing and annotation.</title>
        <authorList>
            <consortium name="The Broad Institute Genomics Platform"/>
            <consortium name="The Broad Institute Genome Sequencing Center for Infectious Disease"/>
            <person name="Wu L."/>
            <person name="Ma J."/>
        </authorList>
    </citation>
    <scope>NUCLEOTIDE SEQUENCE [LARGE SCALE GENOMIC DNA]</scope>
    <source>
        <strain evidence="3">JCM 17130</strain>
    </source>
</reference>
<keyword evidence="3" id="KW-1185">Reference proteome</keyword>
<evidence type="ECO:0000313" key="3">
    <source>
        <dbReference type="Proteomes" id="UP001596013"/>
    </source>
</evidence>
<dbReference type="EMBL" id="JBHSMK010000002">
    <property type="protein sequence ID" value="MFC5435364.1"/>
    <property type="molecule type" value="Genomic_DNA"/>
</dbReference>
<dbReference type="RefSeq" id="WP_377301600.1">
    <property type="nucleotide sequence ID" value="NZ_JBHSMK010000002.1"/>
</dbReference>
<dbReference type="Proteomes" id="UP001596013">
    <property type="component" value="Unassembled WGS sequence"/>
</dbReference>
<feature type="transmembrane region" description="Helical" evidence="1">
    <location>
        <begin position="46"/>
        <end position="67"/>
    </location>
</feature>
<sequence length="106" mass="12292">MFNLLSLPCASWKIRLVFLLLSAMVIGGMAQQWPHRHDDLAIARWMAWFLVLSGVCYLPRMLAVVMFGRLPKIYAGLLRGWNKTLPQIHADMAREQQALRERSREL</sequence>
<protein>
    <submittedName>
        <fullName evidence="2">Uncharacterized protein</fullName>
    </submittedName>
</protein>
<evidence type="ECO:0000256" key="1">
    <source>
        <dbReference type="SAM" id="Phobius"/>
    </source>
</evidence>
<evidence type="ECO:0000313" key="2">
    <source>
        <dbReference type="EMBL" id="MFC5435364.1"/>
    </source>
</evidence>
<keyword evidence="1" id="KW-0812">Transmembrane</keyword>
<comment type="caution">
    <text evidence="2">The sequence shown here is derived from an EMBL/GenBank/DDBJ whole genome shotgun (WGS) entry which is preliminary data.</text>
</comment>